<dbReference type="InterPro" id="IPR052032">
    <property type="entry name" value="ATP-dep_AA_Ligase"/>
</dbReference>
<dbReference type="InterPro" id="IPR011761">
    <property type="entry name" value="ATP-grasp"/>
</dbReference>
<evidence type="ECO:0000256" key="2">
    <source>
        <dbReference type="ARBA" id="ARBA00022598"/>
    </source>
</evidence>
<name>A0A345SST6_9ACTN</name>
<protein>
    <submittedName>
        <fullName evidence="7">ATP-grasp domain-containing protein</fullName>
    </submittedName>
</protein>
<reference evidence="8" key="1">
    <citation type="submission" date="2018-07" db="EMBL/GenBank/DDBJ databases">
        <title>Streptacidiphilus bronchialis DSM 106435 chromosome.</title>
        <authorList>
            <person name="Batra D."/>
            <person name="Gulvik C.A."/>
        </authorList>
    </citation>
    <scope>NUCLEOTIDE SEQUENCE [LARGE SCALE GENOMIC DNA]</scope>
    <source>
        <strain evidence="8">DSM 106435</strain>
    </source>
</reference>
<dbReference type="GO" id="GO:0016874">
    <property type="term" value="F:ligase activity"/>
    <property type="evidence" value="ECO:0007669"/>
    <property type="project" value="UniProtKB-KW"/>
</dbReference>
<evidence type="ECO:0000259" key="6">
    <source>
        <dbReference type="PROSITE" id="PS50975"/>
    </source>
</evidence>
<evidence type="ECO:0000313" key="7">
    <source>
        <dbReference type="EMBL" id="AXI76791.1"/>
    </source>
</evidence>
<proteinExistence type="predicted"/>
<accession>A0A345SST6</accession>
<evidence type="ECO:0000256" key="3">
    <source>
        <dbReference type="ARBA" id="ARBA00022741"/>
    </source>
</evidence>
<dbReference type="AlphaFoldDB" id="A0A345SST6"/>
<dbReference type="GO" id="GO:0005524">
    <property type="term" value="F:ATP binding"/>
    <property type="evidence" value="ECO:0007669"/>
    <property type="project" value="UniProtKB-UniRule"/>
</dbReference>
<keyword evidence="4 5" id="KW-0067">ATP-binding</keyword>
<dbReference type="PANTHER" id="PTHR43585:SF2">
    <property type="entry name" value="ATP-GRASP ENZYME FSQD"/>
    <property type="match status" value="1"/>
</dbReference>
<sequence>MMFVLVNPVSTGKALATAFREEGAECLHLYDASLRHAYDADSSPHTMVHEDLAKTLGVLKGLRPTAVIAASEYGVLLADALAAKLGLPHHRPEQAAARRDKELMVRALEQAGVPAARTGSVRDEAELIELLARWGGHPVMVKPRDSAGSDGCTISPDRETALAAFRAIVDRRNLMGEVNHDVLVQEFLTGTQYIVNTVSIGGRHLVSEVYAERIDHIDGAPVLRHIISRPQLDAAEAELVAYVLKCLDALGIQEGAAHTEVMLTPAGPRLVEVNSRVMGPSLAPDPYHAAFGYSHQHLVVERFLRPEEFALRLELPYTAARTVAKVFLRSDRPGVLLAVDGARILRRLPGFHSIDRLPAIGQPILDRYLTTGASGIAYLVHEDKHLLLNSLGVIHDLEDSGALYRLAEQS</sequence>
<comment type="cofactor">
    <cofactor evidence="1">
        <name>Mn(2+)</name>
        <dbReference type="ChEBI" id="CHEBI:29035"/>
    </cofactor>
</comment>
<dbReference type="RefSeq" id="WP_111490610.1">
    <property type="nucleotide sequence ID" value="NZ_CP031264.1"/>
</dbReference>
<evidence type="ECO:0000256" key="1">
    <source>
        <dbReference type="ARBA" id="ARBA00001936"/>
    </source>
</evidence>
<dbReference type="KEGG" id="stri:C7M71_004305"/>
<dbReference type="PANTHER" id="PTHR43585">
    <property type="entry name" value="FUMIPYRROLE BIOSYNTHESIS PROTEIN C"/>
    <property type="match status" value="1"/>
</dbReference>
<evidence type="ECO:0000313" key="8">
    <source>
        <dbReference type="Proteomes" id="UP000249340"/>
    </source>
</evidence>
<keyword evidence="3 5" id="KW-0547">Nucleotide-binding</keyword>
<dbReference type="EMBL" id="CP031264">
    <property type="protein sequence ID" value="AXI76791.1"/>
    <property type="molecule type" value="Genomic_DNA"/>
</dbReference>
<evidence type="ECO:0000256" key="5">
    <source>
        <dbReference type="PROSITE-ProRule" id="PRU00409"/>
    </source>
</evidence>
<dbReference type="GO" id="GO:0046872">
    <property type="term" value="F:metal ion binding"/>
    <property type="evidence" value="ECO:0007669"/>
    <property type="project" value="InterPro"/>
</dbReference>
<dbReference type="Proteomes" id="UP000249340">
    <property type="component" value="Chromosome"/>
</dbReference>
<keyword evidence="8" id="KW-1185">Reference proteome</keyword>
<keyword evidence="2" id="KW-0436">Ligase</keyword>
<dbReference type="Pfam" id="PF01071">
    <property type="entry name" value="GARS_A"/>
    <property type="match status" value="1"/>
</dbReference>
<dbReference type="PROSITE" id="PS50975">
    <property type="entry name" value="ATP_GRASP"/>
    <property type="match status" value="1"/>
</dbReference>
<organism evidence="7 8">
    <name type="scientific">Peterkaempfera bronchialis</name>
    <dbReference type="NCBI Taxonomy" id="2126346"/>
    <lineage>
        <taxon>Bacteria</taxon>
        <taxon>Bacillati</taxon>
        <taxon>Actinomycetota</taxon>
        <taxon>Actinomycetes</taxon>
        <taxon>Kitasatosporales</taxon>
        <taxon>Streptomycetaceae</taxon>
        <taxon>Peterkaempfera</taxon>
    </lineage>
</organism>
<dbReference type="SUPFAM" id="SSF56059">
    <property type="entry name" value="Glutathione synthetase ATP-binding domain-like"/>
    <property type="match status" value="1"/>
</dbReference>
<dbReference type="InterPro" id="IPR020561">
    <property type="entry name" value="PRibGlycinamid_synth_ATP-grasp"/>
</dbReference>
<dbReference type="OrthoDB" id="24041at2"/>
<gene>
    <name evidence="7" type="ORF">C7M71_004305</name>
</gene>
<dbReference type="Gene3D" id="3.30.470.20">
    <property type="entry name" value="ATP-grasp fold, B domain"/>
    <property type="match status" value="1"/>
</dbReference>
<feature type="domain" description="ATP-grasp" evidence="6">
    <location>
        <begin position="105"/>
        <end position="304"/>
    </location>
</feature>
<evidence type="ECO:0000256" key="4">
    <source>
        <dbReference type="ARBA" id="ARBA00022840"/>
    </source>
</evidence>